<evidence type="ECO:0000256" key="9">
    <source>
        <dbReference type="SAM" id="Phobius"/>
    </source>
</evidence>
<dbReference type="InterPro" id="IPR003352">
    <property type="entry name" value="PTS_EIIC"/>
</dbReference>
<feature type="transmembrane region" description="Helical" evidence="9">
    <location>
        <begin position="141"/>
        <end position="161"/>
    </location>
</feature>
<dbReference type="InterPro" id="IPR051088">
    <property type="entry name" value="PTS_Sugar-EIIC/EIIB"/>
</dbReference>
<dbReference type="InterPro" id="IPR004796">
    <property type="entry name" value="PTS_IIC_cello"/>
</dbReference>
<comment type="caution">
    <text evidence="11">The sequence shown here is derived from an EMBL/GenBank/DDBJ whole genome shotgun (WGS) entry which is preliminary data.</text>
</comment>
<keyword evidence="3 8" id="KW-1003">Cell membrane</keyword>
<feature type="domain" description="PTS EIIC type-3" evidence="10">
    <location>
        <begin position="5"/>
        <end position="414"/>
    </location>
</feature>
<evidence type="ECO:0000256" key="4">
    <source>
        <dbReference type="ARBA" id="ARBA00022597"/>
    </source>
</evidence>
<dbReference type="PANTHER" id="PTHR33989">
    <property type="match status" value="1"/>
</dbReference>
<evidence type="ECO:0000313" key="12">
    <source>
        <dbReference type="Proteomes" id="UP001501764"/>
    </source>
</evidence>
<keyword evidence="12" id="KW-1185">Reference proteome</keyword>
<accession>A0ABP3WSD3</accession>
<proteinExistence type="predicted"/>
<evidence type="ECO:0000256" key="7">
    <source>
        <dbReference type="ARBA" id="ARBA00023136"/>
    </source>
</evidence>
<evidence type="ECO:0000256" key="1">
    <source>
        <dbReference type="ARBA" id="ARBA00004651"/>
    </source>
</evidence>
<evidence type="ECO:0000259" key="10">
    <source>
        <dbReference type="PROSITE" id="PS51105"/>
    </source>
</evidence>
<feature type="transmembrane region" description="Helical" evidence="9">
    <location>
        <begin position="28"/>
        <end position="50"/>
    </location>
</feature>
<dbReference type="PROSITE" id="PS51105">
    <property type="entry name" value="PTS_EIIC_TYPE_3"/>
    <property type="match status" value="1"/>
</dbReference>
<dbReference type="Proteomes" id="UP001501764">
    <property type="component" value="Unassembled WGS sequence"/>
</dbReference>
<feature type="transmembrane region" description="Helical" evidence="9">
    <location>
        <begin position="344"/>
        <end position="368"/>
    </location>
</feature>
<dbReference type="NCBIfam" id="TIGR00410">
    <property type="entry name" value="lacE"/>
    <property type="match status" value="1"/>
</dbReference>
<dbReference type="EMBL" id="BAAACO010000001">
    <property type="protein sequence ID" value="GAA0855742.1"/>
    <property type="molecule type" value="Genomic_DNA"/>
</dbReference>
<evidence type="ECO:0000256" key="3">
    <source>
        <dbReference type="ARBA" id="ARBA00022475"/>
    </source>
</evidence>
<dbReference type="PIRSF" id="PIRSF006351">
    <property type="entry name" value="PTS_EIIC-Cellobiose"/>
    <property type="match status" value="1"/>
</dbReference>
<feature type="transmembrane region" description="Helical" evidence="9">
    <location>
        <begin position="100"/>
        <end position="121"/>
    </location>
</feature>
<comment type="function">
    <text evidence="8">The phosphoenolpyruvate-dependent sugar phosphotransferase system (PTS), a major carbohydrate active -transport system, catalyzes the phosphorylation of incoming sugar substrates concomitant with their translocation across the cell membrane.</text>
</comment>
<feature type="transmembrane region" description="Helical" evidence="9">
    <location>
        <begin position="75"/>
        <end position="93"/>
    </location>
</feature>
<dbReference type="PANTHER" id="PTHR33989:SF11">
    <property type="entry name" value="LICHENAN PERMEASE IIC COMPONENT"/>
    <property type="match status" value="1"/>
</dbReference>
<dbReference type="Pfam" id="PF02378">
    <property type="entry name" value="PTS_EIIC"/>
    <property type="match status" value="1"/>
</dbReference>
<evidence type="ECO:0000256" key="8">
    <source>
        <dbReference type="PIRNR" id="PIRNR006351"/>
    </source>
</evidence>
<evidence type="ECO:0000256" key="6">
    <source>
        <dbReference type="ARBA" id="ARBA00022989"/>
    </source>
</evidence>
<evidence type="ECO:0000256" key="2">
    <source>
        <dbReference type="ARBA" id="ARBA00022448"/>
    </source>
</evidence>
<keyword evidence="4 8" id="KW-0762">Sugar transport</keyword>
<evidence type="ECO:0000256" key="5">
    <source>
        <dbReference type="ARBA" id="ARBA00022692"/>
    </source>
</evidence>
<gene>
    <name evidence="11" type="primary">celB_1</name>
    <name evidence="11" type="ORF">GCM10008916_02500</name>
</gene>
<keyword evidence="5 9" id="KW-0812">Transmembrane</keyword>
<organism evidence="11 12">
    <name type="scientific">Clostridium nitritogenes</name>
    <dbReference type="NCBI Taxonomy" id="83340"/>
    <lineage>
        <taxon>Bacteria</taxon>
        <taxon>Bacillati</taxon>
        <taxon>Bacillota</taxon>
        <taxon>Clostridia</taxon>
        <taxon>Eubacteriales</taxon>
        <taxon>Clostridiaceae</taxon>
        <taxon>Clostridium</taxon>
    </lineage>
</organism>
<name>A0ABP3WSD3_9CLOT</name>
<sequence length="448" mass="48877">MFATLEKVLMPVADKLGRNKILVAIRDGFLITTPLLIVGSIFLLIANFPIPGWEEFWNNILGPNWASWFTNVSRATFNMIALLTCVGTGYAYARELKGDAIQGAGVALVSFFILMPTRIPFEGVNGPETVSGLAFEYIGSNGIFLALIISLVSVRVFNWVYKKGWTIKMPDGVPPAVADSFAALIPSAIVITLFFLVRIGFEFTSFETAHNFIYKVLQTPLQGAGNTLFAQIIYSLACTVFWFFGINGPAVANTVFAPITKILTIENLEAFQAGLPLPNIFTDPFSNFFTGFGGGGSTLSLVIVMVLFCKSQRIKQLGRLSIVPGFFGINEPIIFGLPIVLNPILIVPFVGVPVVNLVLSTIATNMGIIPYTTGVSLPWTTPIGFSGYLSTGSVMAGVWQIGLLLLGCIIYYPFIKMLDKQYLKDEEKSANEQSVDDISFDDLSFDDL</sequence>
<dbReference type="InterPro" id="IPR004501">
    <property type="entry name" value="PTS_EIIC_3"/>
</dbReference>
<evidence type="ECO:0000313" key="11">
    <source>
        <dbReference type="EMBL" id="GAA0855742.1"/>
    </source>
</evidence>
<keyword evidence="7 8" id="KW-0472">Membrane</keyword>
<feature type="transmembrane region" description="Helical" evidence="9">
    <location>
        <begin position="288"/>
        <end position="309"/>
    </location>
</feature>
<feature type="transmembrane region" description="Helical" evidence="9">
    <location>
        <begin position="181"/>
        <end position="201"/>
    </location>
</feature>
<reference evidence="12" key="1">
    <citation type="journal article" date="2019" name="Int. J. Syst. Evol. Microbiol.">
        <title>The Global Catalogue of Microorganisms (GCM) 10K type strain sequencing project: providing services to taxonomists for standard genome sequencing and annotation.</title>
        <authorList>
            <consortium name="The Broad Institute Genomics Platform"/>
            <consortium name="The Broad Institute Genome Sequencing Center for Infectious Disease"/>
            <person name="Wu L."/>
            <person name="Ma J."/>
        </authorList>
    </citation>
    <scope>NUCLEOTIDE SEQUENCE [LARGE SCALE GENOMIC DNA]</scope>
    <source>
        <strain evidence="12">JCM 6485</strain>
    </source>
</reference>
<feature type="transmembrane region" description="Helical" evidence="9">
    <location>
        <begin position="388"/>
        <end position="414"/>
    </location>
</feature>
<comment type="subcellular location">
    <subcellularLocation>
        <location evidence="1">Cell membrane</location>
        <topology evidence="1">Multi-pass membrane protein</topology>
    </subcellularLocation>
</comment>
<dbReference type="RefSeq" id="WP_045724798.1">
    <property type="nucleotide sequence ID" value="NZ_BAAACO010000001.1"/>
</dbReference>
<keyword evidence="6 9" id="KW-1133">Transmembrane helix</keyword>
<protein>
    <recommendedName>
        <fullName evidence="8">Permease IIC component</fullName>
    </recommendedName>
</protein>
<keyword evidence="2 8" id="KW-0813">Transport</keyword>